<dbReference type="GO" id="GO:0005615">
    <property type="term" value="C:extracellular space"/>
    <property type="evidence" value="ECO:0007669"/>
    <property type="project" value="UniProtKB-KW"/>
</dbReference>
<comment type="subcellular location">
    <subcellularLocation>
        <location evidence="1">Secreted</location>
    </subcellularLocation>
</comment>
<dbReference type="AlphaFoldDB" id="A0A4Z1TB35"/>
<keyword evidence="14" id="KW-1185">Reference proteome</keyword>
<dbReference type="EMBL" id="VDLU01000001">
    <property type="protein sequence ID" value="TNJ30457.1"/>
    <property type="molecule type" value="Genomic_DNA"/>
</dbReference>
<comment type="catalytic activity">
    <reaction evidence="7">
        <text>L-dopachrome = 5,6-dihydroxyindole-2-carboxylate</text>
        <dbReference type="Rhea" id="RHEA:13041"/>
        <dbReference type="ChEBI" id="CHEBI:16875"/>
        <dbReference type="ChEBI" id="CHEBI:57509"/>
        <dbReference type="EC" id="5.3.3.12"/>
    </reaction>
</comment>
<keyword evidence="4" id="KW-0964">Secreted</keyword>
<evidence type="ECO:0000256" key="7">
    <source>
        <dbReference type="ARBA" id="ARBA00036823"/>
    </source>
</evidence>
<dbReference type="EC" id="5.3.2.1" evidence="9"/>
<dbReference type="InterPro" id="IPR014347">
    <property type="entry name" value="Tautomerase/MIF_sf"/>
</dbReference>
<dbReference type="Proteomes" id="UP000315496">
    <property type="component" value="Chromosome 1"/>
</dbReference>
<evidence type="ECO:0000256" key="4">
    <source>
        <dbReference type="ARBA" id="ARBA00022525"/>
    </source>
</evidence>
<evidence type="ECO:0000313" key="13">
    <source>
        <dbReference type="EMBL" id="TNJ30457.1"/>
    </source>
</evidence>
<comment type="caution">
    <text evidence="13">The sequence shown here is derived from an EMBL/GenBank/DDBJ whole genome shotgun (WGS) entry which is preliminary data.</text>
</comment>
<protein>
    <recommendedName>
        <fullName evidence="12">L-dopachrome isomerase</fullName>
        <ecNumber evidence="9">5.3.2.1</ecNumber>
        <ecNumber evidence="8">5.3.3.12</ecNumber>
    </recommendedName>
    <alternativeName>
        <fullName evidence="10">L-dopachrome tautomerase</fullName>
    </alternativeName>
    <alternativeName>
        <fullName evidence="11">Phenylpyruvate tautomerase</fullName>
    </alternativeName>
</protein>
<reference evidence="13 14" key="1">
    <citation type="submission" date="2019-05" db="EMBL/GenBank/DDBJ databases">
        <title>The compact genome of Giardia muris reveals important steps in the evolution of intestinal protozoan parasites.</title>
        <authorList>
            <person name="Xu F."/>
            <person name="Jimenez-Gonzalez A."/>
            <person name="Einarsson E."/>
            <person name="Astvaldsson A."/>
            <person name="Peirasmaki D."/>
            <person name="Eckmann L."/>
            <person name="Andersson J.O."/>
            <person name="Svard S.G."/>
            <person name="Jerlstrom-Hultqvist J."/>
        </authorList>
    </citation>
    <scope>NUCLEOTIDE SEQUENCE [LARGE SCALE GENOMIC DNA]</scope>
    <source>
        <strain evidence="13 14">Roberts-Thomson</strain>
    </source>
</reference>
<dbReference type="GO" id="GO:0005125">
    <property type="term" value="F:cytokine activity"/>
    <property type="evidence" value="ECO:0007669"/>
    <property type="project" value="UniProtKB-KW"/>
</dbReference>
<dbReference type="GO" id="GO:0050178">
    <property type="term" value="F:phenylpyruvate tautomerase activity"/>
    <property type="evidence" value="ECO:0007669"/>
    <property type="project" value="UniProtKB-EC"/>
</dbReference>
<comment type="catalytic activity">
    <reaction evidence="6">
        <text>3-phenylpyruvate = enol-phenylpyruvate</text>
        <dbReference type="Rhea" id="RHEA:17097"/>
        <dbReference type="ChEBI" id="CHEBI:16815"/>
        <dbReference type="ChEBI" id="CHEBI:18005"/>
        <dbReference type="EC" id="5.3.2.1"/>
    </reaction>
</comment>
<dbReference type="PANTHER" id="PTHR11954:SF6">
    <property type="entry name" value="MACROPHAGE MIGRATION INHIBITORY FACTOR"/>
    <property type="match status" value="1"/>
</dbReference>
<dbReference type="VEuPathDB" id="GiardiaDB:GMRT_10922"/>
<keyword evidence="5" id="KW-0413">Isomerase</keyword>
<dbReference type="InterPro" id="IPR001398">
    <property type="entry name" value="Macrophage_inhib_fac"/>
</dbReference>
<dbReference type="Pfam" id="PF01187">
    <property type="entry name" value="MIF"/>
    <property type="match status" value="1"/>
</dbReference>
<keyword evidence="3" id="KW-0202">Cytokine</keyword>
<evidence type="ECO:0000256" key="8">
    <source>
        <dbReference type="ARBA" id="ARBA00038932"/>
    </source>
</evidence>
<name>A0A4Z1TB35_GIAMU</name>
<proteinExistence type="inferred from homology"/>
<dbReference type="PROSITE" id="PS01158">
    <property type="entry name" value="MIF"/>
    <property type="match status" value="1"/>
</dbReference>
<comment type="similarity">
    <text evidence="2">Belongs to the MIF family.</text>
</comment>
<evidence type="ECO:0000256" key="3">
    <source>
        <dbReference type="ARBA" id="ARBA00022514"/>
    </source>
</evidence>
<evidence type="ECO:0000256" key="12">
    <source>
        <dbReference type="ARBA" id="ARBA00042730"/>
    </source>
</evidence>
<evidence type="ECO:0000256" key="5">
    <source>
        <dbReference type="ARBA" id="ARBA00023235"/>
    </source>
</evidence>
<dbReference type="InterPro" id="IPR019829">
    <property type="entry name" value="Macrophage_inhib_fac_CS"/>
</dbReference>
<dbReference type="PANTHER" id="PTHR11954">
    <property type="entry name" value="D-DOPACHROME DECARBOXYLASE"/>
    <property type="match status" value="1"/>
</dbReference>
<evidence type="ECO:0000256" key="10">
    <source>
        <dbReference type="ARBA" id="ARBA00041631"/>
    </source>
</evidence>
<dbReference type="SUPFAM" id="SSF55331">
    <property type="entry name" value="Tautomerase/MIF"/>
    <property type="match status" value="1"/>
</dbReference>
<evidence type="ECO:0000256" key="9">
    <source>
        <dbReference type="ARBA" id="ARBA00039086"/>
    </source>
</evidence>
<evidence type="ECO:0000256" key="1">
    <source>
        <dbReference type="ARBA" id="ARBA00004613"/>
    </source>
</evidence>
<dbReference type="Gene3D" id="3.30.429.10">
    <property type="entry name" value="Macrophage Migration Inhibitory Factor"/>
    <property type="match status" value="1"/>
</dbReference>
<organism evidence="13 14">
    <name type="scientific">Giardia muris</name>
    <dbReference type="NCBI Taxonomy" id="5742"/>
    <lineage>
        <taxon>Eukaryota</taxon>
        <taxon>Metamonada</taxon>
        <taxon>Diplomonadida</taxon>
        <taxon>Hexamitidae</taxon>
        <taxon>Giardiinae</taxon>
        <taxon>Giardia</taxon>
    </lineage>
</organism>
<dbReference type="OrthoDB" id="255819at2759"/>
<dbReference type="GO" id="GO:0004167">
    <property type="term" value="F:dopachrome isomerase activity"/>
    <property type="evidence" value="ECO:0007669"/>
    <property type="project" value="UniProtKB-EC"/>
</dbReference>
<dbReference type="EC" id="5.3.3.12" evidence="8"/>
<accession>A0A4Z1TB35</accession>
<evidence type="ECO:0000256" key="2">
    <source>
        <dbReference type="ARBA" id="ARBA00005851"/>
    </source>
</evidence>
<evidence type="ECO:0000313" key="14">
    <source>
        <dbReference type="Proteomes" id="UP000315496"/>
    </source>
</evidence>
<gene>
    <name evidence="13" type="ORF">GMRT_10922</name>
</gene>
<sequence>MPYAGVTTNTKYSKEQADAFCVDLVGILADVTGKPVEYAMASVRSADMAFGTSTDPCAYIEVFSIGSIGPESNKNISAAITGCVTKHLKIPAERVYLKLENVQRSHWGFNGSTF</sequence>
<evidence type="ECO:0000256" key="11">
    <source>
        <dbReference type="ARBA" id="ARBA00041912"/>
    </source>
</evidence>
<evidence type="ECO:0000256" key="6">
    <source>
        <dbReference type="ARBA" id="ARBA00036735"/>
    </source>
</evidence>